<dbReference type="Proteomes" id="UP001280121">
    <property type="component" value="Unassembled WGS sequence"/>
</dbReference>
<dbReference type="InterPro" id="IPR000467">
    <property type="entry name" value="G_patch_dom"/>
</dbReference>
<evidence type="ECO:0000259" key="1">
    <source>
        <dbReference type="PROSITE" id="PS50174"/>
    </source>
</evidence>
<protein>
    <recommendedName>
        <fullName evidence="1">G-patch domain-containing protein</fullName>
    </recommendedName>
</protein>
<dbReference type="PROSITE" id="PS50174">
    <property type="entry name" value="G_PATCH"/>
    <property type="match status" value="1"/>
</dbReference>
<comment type="caution">
    <text evidence="2">The sequence shown here is derived from an EMBL/GenBank/DDBJ whole genome shotgun (WGS) entry which is preliminary data.</text>
</comment>
<dbReference type="GO" id="GO:0003676">
    <property type="term" value="F:nucleic acid binding"/>
    <property type="evidence" value="ECO:0007669"/>
    <property type="project" value="InterPro"/>
</dbReference>
<dbReference type="Pfam" id="PF01585">
    <property type="entry name" value="G-patch"/>
    <property type="match status" value="1"/>
</dbReference>
<keyword evidence="3" id="KW-1185">Reference proteome</keyword>
<evidence type="ECO:0000313" key="3">
    <source>
        <dbReference type="Proteomes" id="UP001280121"/>
    </source>
</evidence>
<dbReference type="SMART" id="SM00443">
    <property type="entry name" value="G_patch"/>
    <property type="match status" value="1"/>
</dbReference>
<feature type="domain" description="G-patch" evidence="1">
    <location>
        <begin position="74"/>
        <end position="120"/>
    </location>
</feature>
<name>A0AAD9WYD6_9ROSI</name>
<dbReference type="AlphaFoldDB" id="A0AAD9WYD6"/>
<dbReference type="PANTHER" id="PTHR47423">
    <property type="entry name" value="G-PATCH DOMAIN CONTAINING PROTEIN"/>
    <property type="match status" value="1"/>
</dbReference>
<reference evidence="2" key="1">
    <citation type="journal article" date="2023" name="Plant J.">
        <title>Genome sequences and population genomics provide insights into the demographic history, inbreeding, and mutation load of two 'living fossil' tree species of Dipteronia.</title>
        <authorList>
            <person name="Feng Y."/>
            <person name="Comes H.P."/>
            <person name="Chen J."/>
            <person name="Zhu S."/>
            <person name="Lu R."/>
            <person name="Zhang X."/>
            <person name="Li P."/>
            <person name="Qiu J."/>
            <person name="Olsen K.M."/>
            <person name="Qiu Y."/>
        </authorList>
    </citation>
    <scope>NUCLEOTIDE SEQUENCE</scope>
    <source>
        <strain evidence="2">KIB01</strain>
    </source>
</reference>
<gene>
    <name evidence="2" type="ORF">Ddye_021845</name>
</gene>
<dbReference type="EMBL" id="JANJYI010000006">
    <property type="protein sequence ID" value="KAK2646650.1"/>
    <property type="molecule type" value="Genomic_DNA"/>
</dbReference>
<evidence type="ECO:0000313" key="2">
    <source>
        <dbReference type="EMBL" id="KAK2646650.1"/>
    </source>
</evidence>
<accession>A0AAD9WYD6</accession>
<organism evidence="2 3">
    <name type="scientific">Dipteronia dyeriana</name>
    <dbReference type="NCBI Taxonomy" id="168575"/>
    <lineage>
        <taxon>Eukaryota</taxon>
        <taxon>Viridiplantae</taxon>
        <taxon>Streptophyta</taxon>
        <taxon>Embryophyta</taxon>
        <taxon>Tracheophyta</taxon>
        <taxon>Spermatophyta</taxon>
        <taxon>Magnoliopsida</taxon>
        <taxon>eudicotyledons</taxon>
        <taxon>Gunneridae</taxon>
        <taxon>Pentapetalae</taxon>
        <taxon>rosids</taxon>
        <taxon>malvids</taxon>
        <taxon>Sapindales</taxon>
        <taxon>Sapindaceae</taxon>
        <taxon>Hippocastanoideae</taxon>
        <taxon>Acereae</taxon>
        <taxon>Dipteronia</taxon>
    </lineage>
</organism>
<proteinExistence type="predicted"/>
<dbReference type="PANTHER" id="PTHR47423:SF2">
    <property type="entry name" value="PROTEIN SQS1"/>
    <property type="match status" value="1"/>
</dbReference>
<sequence>MADFGQHLQTIEQVKKARRFQKFRDSIETTHETIESQSIATDSRVSEGDLWRKEPNGVSAPKRYQIIGALEKHTEGFRSEMMAKMGFVEGTGLGKVSQGIVAPPVAVRLPNLQGLGYQSHLRFGMFNKIYRWVPLRLYLMNYVI</sequence>